<organism evidence="7 8">
    <name type="scientific">Aspergillus chevalieri</name>
    <name type="common">Eurotium chevalieri</name>
    <dbReference type="NCBI Taxonomy" id="182096"/>
    <lineage>
        <taxon>Eukaryota</taxon>
        <taxon>Fungi</taxon>
        <taxon>Dikarya</taxon>
        <taxon>Ascomycota</taxon>
        <taxon>Pezizomycotina</taxon>
        <taxon>Eurotiomycetes</taxon>
        <taxon>Eurotiomycetidae</taxon>
        <taxon>Eurotiales</taxon>
        <taxon>Aspergillaceae</taxon>
        <taxon>Aspergillus</taxon>
        <taxon>Aspergillus subgen. Aspergillus</taxon>
    </lineage>
</organism>
<evidence type="ECO:0000256" key="4">
    <source>
        <dbReference type="ARBA" id="ARBA00022989"/>
    </source>
</evidence>
<keyword evidence="4 6" id="KW-1133">Transmembrane helix</keyword>
<dbReference type="Gene3D" id="1.20.1250.20">
    <property type="entry name" value="MFS general substrate transporter like domains"/>
    <property type="match status" value="1"/>
</dbReference>
<keyword evidence="2" id="KW-0813">Transport</keyword>
<feature type="transmembrane region" description="Helical" evidence="6">
    <location>
        <begin position="21"/>
        <end position="39"/>
    </location>
</feature>
<feature type="transmembrane region" description="Helical" evidence="6">
    <location>
        <begin position="90"/>
        <end position="110"/>
    </location>
</feature>
<dbReference type="InterPro" id="IPR011701">
    <property type="entry name" value="MFS"/>
</dbReference>
<comment type="subcellular location">
    <subcellularLocation>
        <location evidence="1">Membrane</location>
        <topology evidence="1">Multi-pass membrane protein</topology>
    </subcellularLocation>
</comment>
<dbReference type="InterPro" id="IPR036259">
    <property type="entry name" value="MFS_trans_sf"/>
</dbReference>
<protein>
    <submittedName>
        <fullName evidence="7">Uncharacterized protein</fullName>
    </submittedName>
</protein>
<evidence type="ECO:0000256" key="5">
    <source>
        <dbReference type="ARBA" id="ARBA00023136"/>
    </source>
</evidence>
<dbReference type="SUPFAM" id="SSF103473">
    <property type="entry name" value="MFS general substrate transporter"/>
    <property type="match status" value="1"/>
</dbReference>
<keyword evidence="3 6" id="KW-0812">Transmembrane</keyword>
<name>A0A7R7VYZ2_ASPCH</name>
<dbReference type="PANTHER" id="PTHR43791:SF50">
    <property type="entry name" value="TRANSPORTER, PUTATIVE (AFU_ORTHOLOGUE AFUA_2G00840)-RELATED"/>
    <property type="match status" value="1"/>
</dbReference>
<dbReference type="Pfam" id="PF07690">
    <property type="entry name" value="MFS_1"/>
    <property type="match status" value="1"/>
</dbReference>
<evidence type="ECO:0000256" key="3">
    <source>
        <dbReference type="ARBA" id="ARBA00022692"/>
    </source>
</evidence>
<sequence length="167" mass="18220">MRDSTTEVDVKFALKPAFRALMYPAMWFFMLLCVSYGVATTSTGQFLPRIVHQLGYSAVQTNLHLMAPDLTGCVITLLVAWLSDHYKERGTFLCLGLSFTMIGYIMASALDPIAQTGACYAEKGFLSSNKQGGHRTTGRRTGASEKLPSFAQPLAGVLKLARGSAWD</sequence>
<dbReference type="Proteomes" id="UP000637239">
    <property type="component" value="Chromosome 8"/>
</dbReference>
<keyword evidence="8" id="KW-1185">Reference proteome</keyword>
<dbReference type="PANTHER" id="PTHR43791">
    <property type="entry name" value="PERMEASE-RELATED"/>
    <property type="match status" value="1"/>
</dbReference>
<dbReference type="GeneID" id="66987222"/>
<reference evidence="7" key="1">
    <citation type="submission" date="2021-01" db="EMBL/GenBank/DDBJ databases">
        <authorList>
            <consortium name="Aspergillus chevalieri M1 genome sequencing consortium"/>
            <person name="Kazuki M."/>
            <person name="Futagami T."/>
        </authorList>
    </citation>
    <scope>NUCLEOTIDE SEQUENCE</scope>
    <source>
        <strain evidence="7">M1</strain>
    </source>
</reference>
<dbReference type="GO" id="GO:0016020">
    <property type="term" value="C:membrane"/>
    <property type="evidence" value="ECO:0007669"/>
    <property type="project" value="UniProtKB-SubCell"/>
</dbReference>
<dbReference type="AlphaFoldDB" id="A0A7R7VYZ2"/>
<reference evidence="7" key="2">
    <citation type="submission" date="2021-02" db="EMBL/GenBank/DDBJ databases">
        <title>Aspergillus chevalieri M1 genome sequence.</title>
        <authorList>
            <person name="Kadooka C."/>
            <person name="Mori K."/>
            <person name="Futagami T."/>
        </authorList>
    </citation>
    <scope>NUCLEOTIDE SEQUENCE</scope>
    <source>
        <strain evidence="7">M1</strain>
    </source>
</reference>
<dbReference type="GO" id="GO:0022857">
    <property type="term" value="F:transmembrane transporter activity"/>
    <property type="evidence" value="ECO:0007669"/>
    <property type="project" value="InterPro"/>
</dbReference>
<evidence type="ECO:0000313" key="8">
    <source>
        <dbReference type="Proteomes" id="UP000637239"/>
    </source>
</evidence>
<accession>A0A7R7VYZ2</accession>
<dbReference type="KEGG" id="ache:ACHE_80773S"/>
<evidence type="ECO:0000313" key="7">
    <source>
        <dbReference type="EMBL" id="BCR92873.1"/>
    </source>
</evidence>
<dbReference type="EMBL" id="AP024423">
    <property type="protein sequence ID" value="BCR92873.1"/>
    <property type="molecule type" value="Genomic_DNA"/>
</dbReference>
<evidence type="ECO:0000256" key="2">
    <source>
        <dbReference type="ARBA" id="ARBA00022448"/>
    </source>
</evidence>
<feature type="transmembrane region" description="Helical" evidence="6">
    <location>
        <begin position="63"/>
        <end position="83"/>
    </location>
</feature>
<evidence type="ECO:0000256" key="6">
    <source>
        <dbReference type="SAM" id="Phobius"/>
    </source>
</evidence>
<proteinExistence type="predicted"/>
<dbReference type="RefSeq" id="XP_043141386.1">
    <property type="nucleotide sequence ID" value="XM_043284180.1"/>
</dbReference>
<gene>
    <name evidence="7" type="ORF">ACHE_80773S</name>
</gene>
<keyword evidence="5 6" id="KW-0472">Membrane</keyword>
<evidence type="ECO:0000256" key="1">
    <source>
        <dbReference type="ARBA" id="ARBA00004141"/>
    </source>
</evidence>